<dbReference type="Proteomes" id="UP000198767">
    <property type="component" value="Unassembled WGS sequence"/>
</dbReference>
<dbReference type="GO" id="GO:0005829">
    <property type="term" value="C:cytosol"/>
    <property type="evidence" value="ECO:0007669"/>
    <property type="project" value="TreeGrafter"/>
</dbReference>
<feature type="domain" description="HTH asnC-type" evidence="4">
    <location>
        <begin position="5"/>
        <end position="66"/>
    </location>
</feature>
<dbReference type="InterPro" id="IPR011008">
    <property type="entry name" value="Dimeric_a/b-barrel"/>
</dbReference>
<dbReference type="InterPro" id="IPR011991">
    <property type="entry name" value="ArsR-like_HTH"/>
</dbReference>
<keyword evidence="6" id="KW-1185">Reference proteome</keyword>
<dbReference type="PRINTS" id="PR00033">
    <property type="entry name" value="HTHASNC"/>
</dbReference>
<proteinExistence type="predicted"/>
<dbReference type="PROSITE" id="PS50956">
    <property type="entry name" value="HTH_ASNC_2"/>
    <property type="match status" value="1"/>
</dbReference>
<dbReference type="EMBL" id="FMWG01000020">
    <property type="protein sequence ID" value="SCZ73940.1"/>
    <property type="molecule type" value="Genomic_DNA"/>
</dbReference>
<sequence>MPPELDIADRALLAHLQNDGKASLQDLADVAGLSTSPCWRRIKRLEELGLIKGYIARLDPKLLGLHALAYVFATLLDHREETIAAFSRLVETEARIVECASVTGAADFILKVAAKDPEDLEHFLMRGILSTGLVRESQTHFILRQTKTRSPWPLLG</sequence>
<dbReference type="InterPro" id="IPR019887">
    <property type="entry name" value="Tscrpt_reg_AsnC/Lrp_C"/>
</dbReference>
<dbReference type="InterPro" id="IPR019888">
    <property type="entry name" value="Tscrpt_reg_AsnC-like"/>
</dbReference>
<name>A0A1G5RJF7_9RHOB</name>
<dbReference type="CDD" id="cd00090">
    <property type="entry name" value="HTH_ARSR"/>
    <property type="match status" value="1"/>
</dbReference>
<evidence type="ECO:0000313" key="6">
    <source>
        <dbReference type="Proteomes" id="UP000198767"/>
    </source>
</evidence>
<dbReference type="Gene3D" id="3.30.70.920">
    <property type="match status" value="1"/>
</dbReference>
<dbReference type="RefSeq" id="WP_090221246.1">
    <property type="nucleotide sequence ID" value="NZ_FMWG01000020.1"/>
</dbReference>
<keyword evidence="2" id="KW-0238">DNA-binding</keyword>
<dbReference type="AlphaFoldDB" id="A0A1G5RJF7"/>
<dbReference type="InterPro" id="IPR036388">
    <property type="entry name" value="WH-like_DNA-bd_sf"/>
</dbReference>
<dbReference type="InterPro" id="IPR036390">
    <property type="entry name" value="WH_DNA-bd_sf"/>
</dbReference>
<dbReference type="SUPFAM" id="SSF54909">
    <property type="entry name" value="Dimeric alpha+beta barrel"/>
    <property type="match status" value="1"/>
</dbReference>
<evidence type="ECO:0000256" key="3">
    <source>
        <dbReference type="ARBA" id="ARBA00023163"/>
    </source>
</evidence>
<reference evidence="5 6" key="1">
    <citation type="submission" date="2016-10" db="EMBL/GenBank/DDBJ databases">
        <authorList>
            <person name="de Groot N.N."/>
        </authorList>
    </citation>
    <scope>NUCLEOTIDE SEQUENCE [LARGE SCALE GENOMIC DNA]</scope>
    <source>
        <strain evidence="5 6">U95</strain>
    </source>
</reference>
<dbReference type="GO" id="GO:0006355">
    <property type="term" value="P:regulation of DNA-templated transcription"/>
    <property type="evidence" value="ECO:0007669"/>
    <property type="project" value="UniProtKB-ARBA"/>
</dbReference>
<keyword evidence="3" id="KW-0804">Transcription</keyword>
<evidence type="ECO:0000256" key="2">
    <source>
        <dbReference type="ARBA" id="ARBA00023125"/>
    </source>
</evidence>
<dbReference type="InterPro" id="IPR000485">
    <property type="entry name" value="AsnC-type_HTH_dom"/>
</dbReference>
<dbReference type="SUPFAM" id="SSF46785">
    <property type="entry name" value="Winged helix' DNA-binding domain"/>
    <property type="match status" value="1"/>
</dbReference>
<dbReference type="PANTHER" id="PTHR30154:SF34">
    <property type="entry name" value="TRANSCRIPTIONAL REGULATOR AZLB"/>
    <property type="match status" value="1"/>
</dbReference>
<gene>
    <name evidence="5" type="ORF">SAMN04488118_12027</name>
</gene>
<evidence type="ECO:0000259" key="4">
    <source>
        <dbReference type="PROSITE" id="PS50956"/>
    </source>
</evidence>
<evidence type="ECO:0000313" key="5">
    <source>
        <dbReference type="EMBL" id="SCZ73940.1"/>
    </source>
</evidence>
<dbReference type="Pfam" id="PF13412">
    <property type="entry name" value="HTH_24"/>
    <property type="match status" value="1"/>
</dbReference>
<dbReference type="GO" id="GO:0043565">
    <property type="term" value="F:sequence-specific DNA binding"/>
    <property type="evidence" value="ECO:0007669"/>
    <property type="project" value="InterPro"/>
</dbReference>
<dbReference type="OrthoDB" id="9802341at2"/>
<dbReference type="STRING" id="1156985.SAMN04488118_12027"/>
<accession>A0A1G5RJF7</accession>
<dbReference type="Pfam" id="PF01037">
    <property type="entry name" value="AsnC_trans_reg"/>
    <property type="match status" value="1"/>
</dbReference>
<protein>
    <submittedName>
        <fullName evidence="5">Transcriptional regulator, AsnC family</fullName>
    </submittedName>
</protein>
<organism evidence="5 6">
    <name type="scientific">Epibacterium ulvae</name>
    <dbReference type="NCBI Taxonomy" id="1156985"/>
    <lineage>
        <taxon>Bacteria</taxon>
        <taxon>Pseudomonadati</taxon>
        <taxon>Pseudomonadota</taxon>
        <taxon>Alphaproteobacteria</taxon>
        <taxon>Rhodobacterales</taxon>
        <taxon>Roseobacteraceae</taxon>
        <taxon>Epibacterium</taxon>
    </lineage>
</organism>
<dbReference type="SMART" id="SM00344">
    <property type="entry name" value="HTH_ASNC"/>
    <property type="match status" value="1"/>
</dbReference>
<dbReference type="Gene3D" id="1.10.10.10">
    <property type="entry name" value="Winged helix-like DNA-binding domain superfamily/Winged helix DNA-binding domain"/>
    <property type="match status" value="1"/>
</dbReference>
<evidence type="ECO:0000256" key="1">
    <source>
        <dbReference type="ARBA" id="ARBA00023015"/>
    </source>
</evidence>
<dbReference type="PANTHER" id="PTHR30154">
    <property type="entry name" value="LEUCINE-RESPONSIVE REGULATORY PROTEIN"/>
    <property type="match status" value="1"/>
</dbReference>
<dbReference type="GO" id="GO:0043200">
    <property type="term" value="P:response to amino acid"/>
    <property type="evidence" value="ECO:0007669"/>
    <property type="project" value="TreeGrafter"/>
</dbReference>
<keyword evidence="1" id="KW-0805">Transcription regulation</keyword>